<organism evidence="2 3">
    <name type="scientific">Roseibium aggregatum</name>
    <dbReference type="NCBI Taxonomy" id="187304"/>
    <lineage>
        <taxon>Bacteria</taxon>
        <taxon>Pseudomonadati</taxon>
        <taxon>Pseudomonadota</taxon>
        <taxon>Alphaproteobacteria</taxon>
        <taxon>Hyphomicrobiales</taxon>
        <taxon>Stappiaceae</taxon>
        <taxon>Roseibium</taxon>
    </lineage>
</organism>
<protein>
    <recommendedName>
        <fullName evidence="4">Ig-like domain-containing protein</fullName>
    </recommendedName>
</protein>
<comment type="caution">
    <text evidence="2">The sequence shown here is derived from an EMBL/GenBank/DDBJ whole genome shotgun (WGS) entry which is preliminary data.</text>
</comment>
<gene>
    <name evidence="2" type="ORF">JF539_26320</name>
</gene>
<dbReference type="RefSeq" id="WP_207144200.1">
    <property type="nucleotide sequence ID" value="NZ_JAEKJZ010000008.1"/>
</dbReference>
<evidence type="ECO:0000313" key="3">
    <source>
        <dbReference type="Proteomes" id="UP000664096"/>
    </source>
</evidence>
<dbReference type="AlphaFoldDB" id="A0A939ELS7"/>
<evidence type="ECO:0000256" key="1">
    <source>
        <dbReference type="SAM" id="SignalP"/>
    </source>
</evidence>
<sequence>MKKILFVFLMVLSGSGIAVSSEDLGHGSDGLTEVPLDIANAGEEAMACKVSLAHWFSEEVGRAAPGEQVFGALWSDSDSGTVYYLNGSGDRMPVERFWCGPAGRTWKNRFEISLDRKAGKMVEPIQLKCSETKTGFSCVAG</sequence>
<evidence type="ECO:0008006" key="4">
    <source>
        <dbReference type="Google" id="ProtNLM"/>
    </source>
</evidence>
<dbReference type="Proteomes" id="UP000664096">
    <property type="component" value="Unassembled WGS sequence"/>
</dbReference>
<dbReference type="EMBL" id="JAEKJZ010000008">
    <property type="protein sequence ID" value="MBN9673900.1"/>
    <property type="molecule type" value="Genomic_DNA"/>
</dbReference>
<proteinExistence type="predicted"/>
<feature type="signal peptide" evidence="1">
    <location>
        <begin position="1"/>
        <end position="18"/>
    </location>
</feature>
<name>A0A939ELS7_9HYPH</name>
<accession>A0A939ELS7</accession>
<evidence type="ECO:0000313" key="2">
    <source>
        <dbReference type="EMBL" id="MBN9673900.1"/>
    </source>
</evidence>
<keyword evidence="1" id="KW-0732">Signal</keyword>
<reference evidence="2" key="1">
    <citation type="submission" date="2020-12" db="EMBL/GenBank/DDBJ databases">
        <title>Oil enriched cultivation method for isolating marine PHA-producing bacteria.</title>
        <authorList>
            <person name="Zheng W."/>
            <person name="Yu S."/>
            <person name="Huang Y."/>
        </authorList>
    </citation>
    <scope>NUCLEOTIDE SEQUENCE</scope>
    <source>
        <strain evidence="2">SY-2-12</strain>
    </source>
</reference>
<feature type="chain" id="PRO_5037208254" description="Ig-like domain-containing protein" evidence="1">
    <location>
        <begin position="19"/>
        <end position="141"/>
    </location>
</feature>